<keyword evidence="3" id="KW-1185">Reference proteome</keyword>
<comment type="caution">
    <text evidence="2">The sequence shown here is derived from an EMBL/GenBank/DDBJ whole genome shotgun (WGS) entry which is preliminary data.</text>
</comment>
<dbReference type="Proteomes" id="UP000756346">
    <property type="component" value="Unassembled WGS sequence"/>
</dbReference>
<dbReference type="GeneID" id="70182497"/>
<reference evidence="2" key="1">
    <citation type="journal article" date="2021" name="Nat. Commun.">
        <title>Genetic determinants of endophytism in the Arabidopsis root mycobiome.</title>
        <authorList>
            <person name="Mesny F."/>
            <person name="Miyauchi S."/>
            <person name="Thiergart T."/>
            <person name="Pickel B."/>
            <person name="Atanasova L."/>
            <person name="Karlsson M."/>
            <person name="Huettel B."/>
            <person name="Barry K.W."/>
            <person name="Haridas S."/>
            <person name="Chen C."/>
            <person name="Bauer D."/>
            <person name="Andreopoulos W."/>
            <person name="Pangilinan J."/>
            <person name="LaButti K."/>
            <person name="Riley R."/>
            <person name="Lipzen A."/>
            <person name="Clum A."/>
            <person name="Drula E."/>
            <person name="Henrissat B."/>
            <person name="Kohler A."/>
            <person name="Grigoriev I.V."/>
            <person name="Martin F.M."/>
            <person name="Hacquard S."/>
        </authorList>
    </citation>
    <scope>NUCLEOTIDE SEQUENCE</scope>
    <source>
        <strain evidence="2">MPI-CAGE-CH-0230</strain>
    </source>
</reference>
<dbReference type="RefSeq" id="XP_046017446.1">
    <property type="nucleotide sequence ID" value="XM_046152951.1"/>
</dbReference>
<evidence type="ECO:0000256" key="1">
    <source>
        <dbReference type="SAM" id="MobiDB-lite"/>
    </source>
</evidence>
<accession>A0A9P8YHM6</accession>
<feature type="compositionally biased region" description="Polar residues" evidence="1">
    <location>
        <begin position="41"/>
        <end position="51"/>
    </location>
</feature>
<feature type="region of interest" description="Disordered" evidence="1">
    <location>
        <begin position="32"/>
        <end position="52"/>
    </location>
</feature>
<evidence type="ECO:0000313" key="2">
    <source>
        <dbReference type="EMBL" id="KAH7038325.1"/>
    </source>
</evidence>
<dbReference type="EMBL" id="JAGTJQ010000002">
    <property type="protein sequence ID" value="KAH7038325.1"/>
    <property type="molecule type" value="Genomic_DNA"/>
</dbReference>
<proteinExistence type="predicted"/>
<sequence>MTRTHGHLSMAKRQNSIHAFALCMHARQGGIEEHRERGERTSPSLSTSVQVHTIPPGQDIRRYVASTLSAYRKRERERHLPIWPLLPQAGSFSHTSHEQMTTQSGRGRCRRENVCEWALRSGRARMFEAGVLMNRAFYFLVSVKFAIEIT</sequence>
<evidence type="ECO:0000313" key="3">
    <source>
        <dbReference type="Proteomes" id="UP000756346"/>
    </source>
</evidence>
<organism evidence="2 3">
    <name type="scientific">Microdochium trichocladiopsis</name>
    <dbReference type="NCBI Taxonomy" id="1682393"/>
    <lineage>
        <taxon>Eukaryota</taxon>
        <taxon>Fungi</taxon>
        <taxon>Dikarya</taxon>
        <taxon>Ascomycota</taxon>
        <taxon>Pezizomycotina</taxon>
        <taxon>Sordariomycetes</taxon>
        <taxon>Xylariomycetidae</taxon>
        <taxon>Xylariales</taxon>
        <taxon>Microdochiaceae</taxon>
        <taxon>Microdochium</taxon>
    </lineage>
</organism>
<name>A0A9P8YHM6_9PEZI</name>
<gene>
    <name evidence="2" type="ORF">B0I36DRAFT_316012</name>
</gene>
<protein>
    <submittedName>
        <fullName evidence="2">Uncharacterized protein</fullName>
    </submittedName>
</protein>
<dbReference type="AlphaFoldDB" id="A0A9P8YHM6"/>